<reference evidence="1" key="2">
    <citation type="submission" date="2022-01" db="EMBL/GenBank/DDBJ databases">
        <authorList>
            <person name="Yamashiro T."/>
            <person name="Shiraishi A."/>
            <person name="Satake H."/>
            <person name="Nakayama K."/>
        </authorList>
    </citation>
    <scope>NUCLEOTIDE SEQUENCE</scope>
</reference>
<evidence type="ECO:0000313" key="1">
    <source>
        <dbReference type="EMBL" id="GJS94843.1"/>
    </source>
</evidence>
<dbReference type="EMBL" id="BQNB010011763">
    <property type="protein sequence ID" value="GJS94843.1"/>
    <property type="molecule type" value="Genomic_DNA"/>
</dbReference>
<name>A0ABQ4ZX89_9ASTR</name>
<accession>A0ABQ4ZX89</accession>
<dbReference type="Proteomes" id="UP001151760">
    <property type="component" value="Unassembled WGS sequence"/>
</dbReference>
<comment type="caution">
    <text evidence="1">The sequence shown here is derived from an EMBL/GenBank/DDBJ whole genome shotgun (WGS) entry which is preliminary data.</text>
</comment>
<organism evidence="1 2">
    <name type="scientific">Tanacetum coccineum</name>
    <dbReference type="NCBI Taxonomy" id="301880"/>
    <lineage>
        <taxon>Eukaryota</taxon>
        <taxon>Viridiplantae</taxon>
        <taxon>Streptophyta</taxon>
        <taxon>Embryophyta</taxon>
        <taxon>Tracheophyta</taxon>
        <taxon>Spermatophyta</taxon>
        <taxon>Magnoliopsida</taxon>
        <taxon>eudicotyledons</taxon>
        <taxon>Gunneridae</taxon>
        <taxon>Pentapetalae</taxon>
        <taxon>asterids</taxon>
        <taxon>campanulids</taxon>
        <taxon>Asterales</taxon>
        <taxon>Asteraceae</taxon>
        <taxon>Asteroideae</taxon>
        <taxon>Anthemideae</taxon>
        <taxon>Anthemidinae</taxon>
        <taxon>Tanacetum</taxon>
    </lineage>
</organism>
<sequence length="212" mass="23257">MATTRNLAPPGASGSGLTMSISYWEKGHADVIDVISYFGFVGLTSKILVWNHQSFKLNLYIASMRLPDPAPHSLHFGFPSLYFLLSISQPRNQPTFVLLVSILWACPLVSGEGELGSTARAFLRRIRGLVKNALILSFKTTRLLLPPASIELSSCLHNSSALLEKGASYQFLSEGIGLKLLEWAFFHAEGALSGIEFHIDCPELAKGFLDVY</sequence>
<proteinExistence type="predicted"/>
<reference evidence="1" key="1">
    <citation type="journal article" date="2022" name="Int. J. Mol. Sci.">
        <title>Draft Genome of Tanacetum Coccineum: Genomic Comparison of Closely Related Tanacetum-Family Plants.</title>
        <authorList>
            <person name="Yamashiro T."/>
            <person name="Shiraishi A."/>
            <person name="Nakayama K."/>
            <person name="Satake H."/>
        </authorList>
    </citation>
    <scope>NUCLEOTIDE SEQUENCE</scope>
</reference>
<evidence type="ECO:0000313" key="2">
    <source>
        <dbReference type="Proteomes" id="UP001151760"/>
    </source>
</evidence>
<protein>
    <submittedName>
        <fullName evidence="1">Uncharacterized protein</fullName>
    </submittedName>
</protein>
<gene>
    <name evidence="1" type="ORF">Tco_0801811</name>
</gene>
<keyword evidence="2" id="KW-1185">Reference proteome</keyword>